<sequence>MIHVTTTCPDRASAERLARAALAEHVTACANILGGVRSLYHWQGEIAEDDEVMVIFKTSEAARPALVAFLEAEHPYDVPVITWERLDTTPDAAAWLARETR</sequence>
<dbReference type="GO" id="GO:0010038">
    <property type="term" value="P:response to metal ion"/>
    <property type="evidence" value="ECO:0007669"/>
    <property type="project" value="InterPro"/>
</dbReference>
<evidence type="ECO:0000313" key="3">
    <source>
        <dbReference type="Proteomes" id="UP000526408"/>
    </source>
</evidence>
<dbReference type="PANTHER" id="PTHR23419:SF8">
    <property type="entry name" value="FI09726P"/>
    <property type="match status" value="1"/>
</dbReference>
<dbReference type="AlphaFoldDB" id="A0A7X6GXH9"/>
<gene>
    <name evidence="2" type="ORF">HCU73_06370</name>
</gene>
<keyword evidence="3" id="KW-1185">Reference proteome</keyword>
<comment type="similarity">
    <text evidence="1">Belongs to the CutA family.</text>
</comment>
<dbReference type="Gene3D" id="3.30.70.120">
    <property type="match status" value="1"/>
</dbReference>
<reference evidence="2 3" key="1">
    <citation type="submission" date="2020-04" db="EMBL/GenBank/DDBJ databases">
        <authorList>
            <person name="Yoon J."/>
        </authorList>
    </citation>
    <scope>NUCLEOTIDE SEQUENCE [LARGE SCALE GENOMIC DNA]</scope>
    <source>
        <strain evidence="2 3">KMU-115</strain>
    </source>
</reference>
<dbReference type="InterPro" id="IPR004323">
    <property type="entry name" value="Ion_tolerance_CutA"/>
</dbReference>
<accession>A0A7X6GXH9</accession>
<comment type="caution">
    <text evidence="2">The sequence shown here is derived from an EMBL/GenBank/DDBJ whole genome shotgun (WGS) entry which is preliminary data.</text>
</comment>
<dbReference type="RefSeq" id="WP_168622598.1">
    <property type="nucleotide sequence ID" value="NZ_JAAZQQ010000002.1"/>
</dbReference>
<dbReference type="SUPFAM" id="SSF54913">
    <property type="entry name" value="GlnB-like"/>
    <property type="match status" value="1"/>
</dbReference>
<evidence type="ECO:0000256" key="1">
    <source>
        <dbReference type="ARBA" id="ARBA00010169"/>
    </source>
</evidence>
<dbReference type="PANTHER" id="PTHR23419">
    <property type="entry name" value="DIVALENT CATION TOLERANCE CUTA-RELATED"/>
    <property type="match status" value="1"/>
</dbReference>
<dbReference type="InterPro" id="IPR011322">
    <property type="entry name" value="N-reg_PII-like_a/b"/>
</dbReference>
<dbReference type="Pfam" id="PF03091">
    <property type="entry name" value="CutA1"/>
    <property type="match status" value="1"/>
</dbReference>
<evidence type="ECO:0000313" key="2">
    <source>
        <dbReference type="EMBL" id="NKX44210.1"/>
    </source>
</evidence>
<protein>
    <submittedName>
        <fullName evidence="2">Divalent-cation tolerance protein CutA</fullName>
    </submittedName>
</protein>
<dbReference type="EMBL" id="JAAZQQ010000002">
    <property type="protein sequence ID" value="NKX44210.1"/>
    <property type="molecule type" value="Genomic_DNA"/>
</dbReference>
<dbReference type="Proteomes" id="UP000526408">
    <property type="component" value="Unassembled WGS sequence"/>
</dbReference>
<name>A0A7X6GXH9_9RHOB</name>
<dbReference type="InterPro" id="IPR015867">
    <property type="entry name" value="N-reg_PII/ATP_PRibTrfase_C"/>
</dbReference>
<organism evidence="2 3">
    <name type="scientific">Roseicyclus persicicus</name>
    <dbReference type="NCBI Taxonomy" id="2650661"/>
    <lineage>
        <taxon>Bacteria</taxon>
        <taxon>Pseudomonadati</taxon>
        <taxon>Pseudomonadota</taxon>
        <taxon>Alphaproteobacteria</taxon>
        <taxon>Rhodobacterales</taxon>
        <taxon>Roseobacteraceae</taxon>
        <taxon>Roseicyclus</taxon>
    </lineage>
</organism>
<dbReference type="GO" id="GO:0005507">
    <property type="term" value="F:copper ion binding"/>
    <property type="evidence" value="ECO:0007669"/>
    <property type="project" value="TreeGrafter"/>
</dbReference>
<proteinExistence type="inferred from homology"/>